<evidence type="ECO:0000256" key="3">
    <source>
        <dbReference type="SAM" id="MobiDB-lite"/>
    </source>
</evidence>
<feature type="domain" description="Plastocyanin-like" evidence="5">
    <location>
        <begin position="77"/>
        <end position="181"/>
    </location>
</feature>
<reference evidence="6 7" key="1">
    <citation type="submission" date="2019-03" db="EMBL/GenBank/DDBJ databases">
        <title>Genomic Encyclopedia of Type Strains, Phase IV (KMG-IV): sequencing the most valuable type-strain genomes for metagenomic binning, comparative biology and taxonomic classification.</title>
        <authorList>
            <person name="Goeker M."/>
        </authorList>
    </citation>
    <scope>NUCLEOTIDE SEQUENCE [LARGE SCALE GENOMIC DNA]</scope>
    <source>
        <strain evidence="6 7">DSM 25059</strain>
    </source>
</reference>
<dbReference type="PANTHER" id="PTHR48267:SF1">
    <property type="entry name" value="BILIRUBIN OXIDASE"/>
    <property type="match status" value="1"/>
</dbReference>
<dbReference type="OrthoDB" id="9757546at2"/>
<keyword evidence="2" id="KW-0560">Oxidoreductase</keyword>
<feature type="region of interest" description="Disordered" evidence="3">
    <location>
        <begin position="324"/>
        <end position="355"/>
    </location>
</feature>
<feature type="domain" description="Plastocyanin-like" evidence="4">
    <location>
        <begin position="428"/>
        <end position="538"/>
    </location>
</feature>
<dbReference type="GO" id="GO:0016491">
    <property type="term" value="F:oxidoreductase activity"/>
    <property type="evidence" value="ECO:0007669"/>
    <property type="project" value="UniProtKB-KW"/>
</dbReference>
<proteinExistence type="predicted"/>
<dbReference type="PANTHER" id="PTHR48267">
    <property type="entry name" value="CUPREDOXIN SUPERFAMILY PROTEIN"/>
    <property type="match status" value="1"/>
</dbReference>
<dbReference type="CDD" id="cd04232">
    <property type="entry name" value="CuRO_1_CueO_FtsP"/>
    <property type="match status" value="1"/>
</dbReference>
<sequence length="539" mass="59750">MIDRRSILGGAVLGAGAFGIAAFTGRDLLTGRNATLASATARSQLRIPPLYSGERKSGERVFDLNLRHGVSRFFEGIETPTIGINQSYLGPTLELNAGDTVRMNVTSDLPETATVHWHGFHLPARADGGPHQPIGPGGSWTARFDVRQRASMFWYHSHAHRRSGPQVYQGLAGMIYVRDNASEALDLPNDYGVDDIPLIVQDRAFASDGSFIYSTRMHNVMMGMMGDTMLVNGVVEPVFEARSDRLRLRLVNGSNARFYRFGFDDGRSFHQIGTDGGFLAAPLPTDNVVLAPGERAQVIVDVSDGRPVSLLADGLEIMGMGNMGRGMRGSGRMRESDGPMGNWMMGERGGRDGMMGERERRDGMMGGMMDERRQFTVLDIRPAEGRTKAIVMPRRLATLPRIDPGDAVRTRRFVLDMGMGMRMMRGGGFTINGKSMDMQRIDETVRVNTTEIWQVENASMMAHPFHIHDVQFRILDRNGRAPDAAEQGLKDTVVVYPGETVRLLLRFEDYTDADLPYMYHCHILEHEDAGMMGQFTVTV</sequence>
<organism evidence="6 7">
    <name type="scientific">Stakelama pacifica</name>
    <dbReference type="NCBI Taxonomy" id="517720"/>
    <lineage>
        <taxon>Bacteria</taxon>
        <taxon>Pseudomonadati</taxon>
        <taxon>Pseudomonadota</taxon>
        <taxon>Alphaproteobacteria</taxon>
        <taxon>Sphingomonadales</taxon>
        <taxon>Sphingomonadaceae</taxon>
        <taxon>Stakelama</taxon>
    </lineage>
</organism>
<evidence type="ECO:0000259" key="4">
    <source>
        <dbReference type="Pfam" id="PF07731"/>
    </source>
</evidence>
<dbReference type="SUPFAM" id="SSF49503">
    <property type="entry name" value="Cupredoxins"/>
    <property type="match status" value="3"/>
</dbReference>
<keyword evidence="6" id="KW-0131">Cell cycle</keyword>
<dbReference type="InterPro" id="IPR008972">
    <property type="entry name" value="Cupredoxin"/>
</dbReference>
<dbReference type="Proteomes" id="UP000295493">
    <property type="component" value="Unassembled WGS sequence"/>
</dbReference>
<protein>
    <submittedName>
        <fullName evidence="6">Cell division protein SufI</fullName>
    </submittedName>
</protein>
<dbReference type="InterPro" id="IPR045087">
    <property type="entry name" value="Cu-oxidase_fam"/>
</dbReference>
<evidence type="ECO:0000256" key="1">
    <source>
        <dbReference type="ARBA" id="ARBA00022723"/>
    </source>
</evidence>
<keyword evidence="6" id="KW-0132">Cell division</keyword>
<dbReference type="Pfam" id="PF07731">
    <property type="entry name" value="Cu-oxidase_2"/>
    <property type="match status" value="1"/>
</dbReference>
<dbReference type="InterPro" id="IPR011707">
    <property type="entry name" value="Cu-oxidase-like_N"/>
</dbReference>
<dbReference type="CDD" id="cd13867">
    <property type="entry name" value="CuRO_2_CueO_FtsP"/>
    <property type="match status" value="1"/>
</dbReference>
<keyword evidence="7" id="KW-1185">Reference proteome</keyword>
<dbReference type="GO" id="GO:0005507">
    <property type="term" value="F:copper ion binding"/>
    <property type="evidence" value="ECO:0007669"/>
    <property type="project" value="InterPro"/>
</dbReference>
<dbReference type="InterPro" id="IPR011706">
    <property type="entry name" value="Cu-oxidase_C"/>
</dbReference>
<evidence type="ECO:0000313" key="7">
    <source>
        <dbReference type="Proteomes" id="UP000295493"/>
    </source>
</evidence>
<evidence type="ECO:0000313" key="6">
    <source>
        <dbReference type="EMBL" id="TDN79849.1"/>
    </source>
</evidence>
<dbReference type="GO" id="GO:0051301">
    <property type="term" value="P:cell division"/>
    <property type="evidence" value="ECO:0007669"/>
    <property type="project" value="UniProtKB-KW"/>
</dbReference>
<dbReference type="PROSITE" id="PS00080">
    <property type="entry name" value="MULTICOPPER_OXIDASE2"/>
    <property type="match status" value="1"/>
</dbReference>
<dbReference type="Pfam" id="PF07732">
    <property type="entry name" value="Cu-oxidase_3"/>
    <property type="match status" value="1"/>
</dbReference>
<dbReference type="EMBL" id="SNWD01000011">
    <property type="protein sequence ID" value="TDN79849.1"/>
    <property type="molecule type" value="Genomic_DNA"/>
</dbReference>
<comment type="caution">
    <text evidence="6">The sequence shown here is derived from an EMBL/GenBank/DDBJ whole genome shotgun (WGS) entry which is preliminary data.</text>
</comment>
<gene>
    <name evidence="6" type="ORF">EV664_1114</name>
</gene>
<dbReference type="InterPro" id="IPR002355">
    <property type="entry name" value="Cu_oxidase_Cu_BS"/>
</dbReference>
<keyword evidence="1" id="KW-0479">Metal-binding</keyword>
<dbReference type="CDD" id="cd13890">
    <property type="entry name" value="CuRO_3_CueO_FtsP"/>
    <property type="match status" value="1"/>
</dbReference>
<dbReference type="Gene3D" id="2.60.40.420">
    <property type="entry name" value="Cupredoxins - blue copper proteins"/>
    <property type="match status" value="3"/>
</dbReference>
<name>A0A4R6FEX7_9SPHN</name>
<evidence type="ECO:0000259" key="5">
    <source>
        <dbReference type="Pfam" id="PF07732"/>
    </source>
</evidence>
<dbReference type="AlphaFoldDB" id="A0A4R6FEX7"/>
<accession>A0A4R6FEX7</accession>
<evidence type="ECO:0000256" key="2">
    <source>
        <dbReference type="ARBA" id="ARBA00023002"/>
    </source>
</evidence>
<dbReference type="RefSeq" id="WP_133496371.1">
    <property type="nucleotide sequence ID" value="NZ_SNWD01000011.1"/>
</dbReference>